<dbReference type="PANTHER" id="PTHR43300">
    <property type="entry name" value="ACETYLTRANSFERASE"/>
    <property type="match status" value="1"/>
</dbReference>
<protein>
    <submittedName>
        <fullName evidence="3">Acyltransferase</fullName>
    </submittedName>
</protein>
<evidence type="ECO:0000313" key="3">
    <source>
        <dbReference type="EMBL" id="GIG74143.1"/>
    </source>
</evidence>
<gene>
    <name evidence="3" type="ORF">Pfl04_25470</name>
</gene>
<name>A0A8J3LPA2_9ACTN</name>
<dbReference type="InterPro" id="IPR050179">
    <property type="entry name" value="Trans_hexapeptide_repeat"/>
</dbReference>
<dbReference type="InterPro" id="IPR001451">
    <property type="entry name" value="Hexapep"/>
</dbReference>
<dbReference type="Proteomes" id="UP000653674">
    <property type="component" value="Unassembled WGS sequence"/>
</dbReference>
<dbReference type="Pfam" id="PF00132">
    <property type="entry name" value="Hexapep"/>
    <property type="match status" value="1"/>
</dbReference>
<dbReference type="EMBL" id="BONU01000015">
    <property type="protein sequence ID" value="GIG74143.1"/>
    <property type="molecule type" value="Genomic_DNA"/>
</dbReference>
<keyword evidence="3" id="KW-0012">Acyltransferase</keyword>
<dbReference type="PANTHER" id="PTHR43300:SF4">
    <property type="entry name" value="ACYL-[ACYL-CARRIER-PROTEIN]--UDP-N-ACETYLGLUCOSAMINE O-ACYLTRANSFERASE"/>
    <property type="match status" value="1"/>
</dbReference>
<dbReference type="InterPro" id="IPR011004">
    <property type="entry name" value="Trimer_LpxA-like_sf"/>
</dbReference>
<dbReference type="InterPro" id="IPR018357">
    <property type="entry name" value="Hexapep_transf_CS"/>
</dbReference>
<dbReference type="PROSITE" id="PS00101">
    <property type="entry name" value="HEXAPEP_TRANSFERASES"/>
    <property type="match status" value="1"/>
</dbReference>
<keyword evidence="4" id="KW-1185">Reference proteome</keyword>
<reference evidence="3" key="1">
    <citation type="submission" date="2021-01" db="EMBL/GenBank/DDBJ databases">
        <title>Whole genome shotgun sequence of Planosporangium flavigriseum NBRC 105377.</title>
        <authorList>
            <person name="Komaki H."/>
            <person name="Tamura T."/>
        </authorList>
    </citation>
    <scope>NUCLEOTIDE SEQUENCE</scope>
    <source>
        <strain evidence="3">NBRC 105377</strain>
    </source>
</reference>
<dbReference type="AlphaFoldDB" id="A0A8J3LPA2"/>
<dbReference type="GO" id="GO:0016746">
    <property type="term" value="F:acyltransferase activity"/>
    <property type="evidence" value="ECO:0007669"/>
    <property type="project" value="UniProtKB-KW"/>
</dbReference>
<organism evidence="3 4">
    <name type="scientific">Planosporangium flavigriseum</name>
    <dbReference type="NCBI Taxonomy" id="373681"/>
    <lineage>
        <taxon>Bacteria</taxon>
        <taxon>Bacillati</taxon>
        <taxon>Actinomycetota</taxon>
        <taxon>Actinomycetes</taxon>
        <taxon>Micromonosporales</taxon>
        <taxon>Micromonosporaceae</taxon>
        <taxon>Planosporangium</taxon>
    </lineage>
</organism>
<evidence type="ECO:0000313" key="4">
    <source>
        <dbReference type="Proteomes" id="UP000653674"/>
    </source>
</evidence>
<accession>A0A8J3LPA2</accession>
<sequence>MMHTTTTMDSAVTAVDLVQSGLLELGDGCRIHPTAVFVPADMLGTLRPIVLGARVVLGAFTVVHGGTRVGDDTHIGHRAIVGEPEYGYAMRQVYQGAGDTTAIGSGVVVRAGAVVYAGARIGNDTTIGHNTLLRTNVTVGSGSQLAANLTAERGTRIGDGVRCSPGSHLTADTVIADRVFIGAGVRTVNDKQLIWRDPDQEQILDPPVFEYGCKIGSGAVLLAGVTVGVRALVGAGSVVTRDVPADAVVYGSPARQHGQVTR</sequence>
<dbReference type="SUPFAM" id="SSF51161">
    <property type="entry name" value="Trimeric LpxA-like enzymes"/>
    <property type="match status" value="1"/>
</dbReference>
<dbReference type="RefSeq" id="WP_275408253.1">
    <property type="nucleotide sequence ID" value="NZ_BAAAQJ010000004.1"/>
</dbReference>
<dbReference type="Gene3D" id="2.160.10.10">
    <property type="entry name" value="Hexapeptide repeat proteins"/>
    <property type="match status" value="2"/>
</dbReference>
<dbReference type="Pfam" id="PF14602">
    <property type="entry name" value="Hexapep_2"/>
    <property type="match status" value="2"/>
</dbReference>
<comment type="caution">
    <text evidence="3">The sequence shown here is derived from an EMBL/GenBank/DDBJ whole genome shotgun (WGS) entry which is preliminary data.</text>
</comment>
<evidence type="ECO:0000256" key="1">
    <source>
        <dbReference type="ARBA" id="ARBA00022679"/>
    </source>
</evidence>
<keyword evidence="2" id="KW-0677">Repeat</keyword>
<evidence type="ECO:0000256" key="2">
    <source>
        <dbReference type="ARBA" id="ARBA00022737"/>
    </source>
</evidence>
<proteinExistence type="predicted"/>
<keyword evidence="1" id="KW-0808">Transferase</keyword>